<gene>
    <name evidence="2" type="ORF">IBL25_13515</name>
</gene>
<evidence type="ECO:0000256" key="1">
    <source>
        <dbReference type="SAM" id="MobiDB-lite"/>
    </source>
</evidence>
<name>A0ABR7R972_9PROT</name>
<sequence length="64" mass="7094">MAGGIGRIARALVNGAMARQRHRAMHRVGLGGWKGDLLRMVGRMASETWRRRQGPNPPAPPPRR</sequence>
<comment type="caution">
    <text evidence="2">The sequence shown here is derived from an EMBL/GenBank/DDBJ whole genome shotgun (WGS) entry which is preliminary data.</text>
</comment>
<dbReference type="EMBL" id="JACTUZ010000056">
    <property type="protein sequence ID" value="MBC9177960.1"/>
    <property type="molecule type" value="Genomic_DNA"/>
</dbReference>
<dbReference type="RefSeq" id="WP_187779072.1">
    <property type="nucleotide sequence ID" value="NZ_JACTUZ010000056.1"/>
</dbReference>
<evidence type="ECO:0000313" key="3">
    <source>
        <dbReference type="Proteomes" id="UP000603940"/>
    </source>
</evidence>
<organism evidence="2 3">
    <name type="scientific">Pseudoroseomonas ludipueritiae</name>
    <dbReference type="NCBI Taxonomy" id="198093"/>
    <lineage>
        <taxon>Bacteria</taxon>
        <taxon>Pseudomonadati</taxon>
        <taxon>Pseudomonadota</taxon>
        <taxon>Alphaproteobacteria</taxon>
        <taxon>Acetobacterales</taxon>
        <taxon>Acetobacteraceae</taxon>
        <taxon>Pseudoroseomonas</taxon>
    </lineage>
</organism>
<keyword evidence="3" id="KW-1185">Reference proteome</keyword>
<feature type="compositionally biased region" description="Pro residues" evidence="1">
    <location>
        <begin position="55"/>
        <end position="64"/>
    </location>
</feature>
<evidence type="ECO:0000313" key="2">
    <source>
        <dbReference type="EMBL" id="MBC9177960.1"/>
    </source>
</evidence>
<proteinExistence type="predicted"/>
<protein>
    <submittedName>
        <fullName evidence="2">Uncharacterized protein</fullName>
    </submittedName>
</protein>
<accession>A0ABR7R972</accession>
<feature type="region of interest" description="Disordered" evidence="1">
    <location>
        <begin position="45"/>
        <end position="64"/>
    </location>
</feature>
<dbReference type="Proteomes" id="UP000603940">
    <property type="component" value="Unassembled WGS sequence"/>
</dbReference>
<reference evidence="2 3" key="1">
    <citation type="journal article" date="2009" name="Int. J. Syst. Evol. Microbiol.">
        <title>Transfer of Teichococcus ludipueritiae and Muricoccus roseus to the genus Roseomonas, as Roseomonas ludipueritiae comb. nov. and Roseomonas rosea comb. nov., respectively, and emended description of the genus Roseomonas.</title>
        <authorList>
            <person name="Sanchez-Porro C."/>
            <person name="Gallego V."/>
            <person name="Busse H.J."/>
            <person name="Kampfer P."/>
            <person name="Ventosa A."/>
        </authorList>
    </citation>
    <scope>NUCLEOTIDE SEQUENCE [LARGE SCALE GENOMIC DNA]</scope>
    <source>
        <strain evidence="2 3">DSM 14915</strain>
    </source>
</reference>